<evidence type="ECO:0000256" key="5">
    <source>
        <dbReference type="HAMAP-Rule" id="MF_00651"/>
    </source>
</evidence>
<dbReference type="GO" id="GO:0016788">
    <property type="term" value="F:hydrolase activity, acting on ester bonds"/>
    <property type="evidence" value="ECO:0007669"/>
    <property type="project" value="UniProtKB-UniRule"/>
</dbReference>
<dbReference type="InterPro" id="IPR006641">
    <property type="entry name" value="YqgF/RNaseH-like_dom"/>
</dbReference>
<dbReference type="STRING" id="1332188.L336_0256"/>
<keyword evidence="3 5" id="KW-0540">Nuclease</keyword>
<dbReference type="HOGENOM" id="CLU_098240_2_2_0"/>
<evidence type="ECO:0000256" key="4">
    <source>
        <dbReference type="ARBA" id="ARBA00022801"/>
    </source>
</evidence>
<dbReference type="InterPro" id="IPR037027">
    <property type="entry name" value="YqgF/RNaseH-like_dom_sf"/>
</dbReference>
<dbReference type="InterPro" id="IPR005227">
    <property type="entry name" value="YqgF"/>
</dbReference>
<dbReference type="SUPFAM" id="SSF53098">
    <property type="entry name" value="Ribonuclease H-like"/>
    <property type="match status" value="1"/>
</dbReference>
<dbReference type="SMART" id="SM00732">
    <property type="entry name" value="YqgFc"/>
    <property type="match status" value="1"/>
</dbReference>
<accession>R4PUW5</accession>
<name>R4PUW5_9BACT</name>
<dbReference type="OrthoDB" id="9796140at2"/>
<dbReference type="EC" id="3.1.-.-" evidence="5"/>
<evidence type="ECO:0000313" key="8">
    <source>
        <dbReference type="Proteomes" id="UP000013893"/>
    </source>
</evidence>
<dbReference type="CDD" id="cd16964">
    <property type="entry name" value="YqgF"/>
    <property type="match status" value="1"/>
</dbReference>
<reference evidence="7 8" key="1">
    <citation type="journal article" date="2013" name="Nat. Biotechnol.">
        <title>Genome sequences of rare, uncultured bacteria obtained by differential coverage binning of multiple metagenomes.</title>
        <authorList>
            <person name="Albertsen M."/>
            <person name="Hugenholtz P."/>
            <person name="Skarshewski A."/>
            <person name="Nielsen K.L."/>
            <person name="Tyson G.W."/>
            <person name="Nielsen P.H."/>
        </authorList>
    </citation>
    <scope>NUCLEOTIDE SEQUENCE [LARGE SCALE GENOMIC DNA]</scope>
    <source>
        <strain evidence="7">TM71</strain>
    </source>
</reference>
<dbReference type="PANTHER" id="PTHR33317">
    <property type="entry name" value="POLYNUCLEOTIDYL TRANSFERASE, RIBONUCLEASE H-LIKE SUPERFAMILY PROTEIN"/>
    <property type="match status" value="1"/>
</dbReference>
<sequence length="138" mass="15175">MASSTTLLALDVGEKRIGVAIAQSNIRIAIAYDTLLVDGSELEQITRIVNQEKVSTIIVGYPRNQSGETTQQTKSVEAFAKKIESIGKEVIFQDESLTSVKAEEIVRSRGKPYQKGDIDALAASLILQDYLEQQYGRI</sequence>
<keyword evidence="8" id="KW-1185">Reference proteome</keyword>
<dbReference type="Pfam" id="PF03652">
    <property type="entry name" value="RuvX"/>
    <property type="match status" value="1"/>
</dbReference>
<dbReference type="Proteomes" id="UP000013893">
    <property type="component" value="Chromosome"/>
</dbReference>
<dbReference type="InterPro" id="IPR012337">
    <property type="entry name" value="RNaseH-like_sf"/>
</dbReference>
<comment type="function">
    <text evidence="5">Could be a nuclease involved in processing of the 5'-end of pre-16S rRNA.</text>
</comment>
<keyword evidence="1 5" id="KW-0963">Cytoplasm</keyword>
<keyword evidence="4 5" id="KW-0378">Hydrolase</keyword>
<protein>
    <recommendedName>
        <fullName evidence="5">Putative pre-16S rRNA nuclease</fullName>
        <ecNumber evidence="5">3.1.-.-</ecNumber>
    </recommendedName>
</protein>
<dbReference type="Gene3D" id="3.30.420.140">
    <property type="entry name" value="YqgF/RNase H-like domain"/>
    <property type="match status" value="1"/>
</dbReference>
<dbReference type="AlphaFoldDB" id="R4PUW5"/>
<evidence type="ECO:0000313" key="7">
    <source>
        <dbReference type="EMBL" id="AGL61965.1"/>
    </source>
</evidence>
<dbReference type="GO" id="GO:0000967">
    <property type="term" value="P:rRNA 5'-end processing"/>
    <property type="evidence" value="ECO:0007669"/>
    <property type="project" value="UniProtKB-UniRule"/>
</dbReference>
<keyword evidence="2 5" id="KW-0690">Ribosome biogenesis</keyword>
<dbReference type="GO" id="GO:0004518">
    <property type="term" value="F:nuclease activity"/>
    <property type="evidence" value="ECO:0007669"/>
    <property type="project" value="UniProtKB-KW"/>
</dbReference>
<gene>
    <name evidence="7" type="ORF">L336_0256</name>
</gene>
<evidence type="ECO:0000256" key="2">
    <source>
        <dbReference type="ARBA" id="ARBA00022517"/>
    </source>
</evidence>
<organism evidence="7 8">
    <name type="scientific">Candidatus Saccharimonas aalborgensis</name>
    <dbReference type="NCBI Taxonomy" id="1332188"/>
    <lineage>
        <taxon>Bacteria</taxon>
        <taxon>Candidatus Saccharimonadota</taxon>
        <taxon>Candidatus Saccharimonadia</taxon>
        <taxon>Candidatus Saccharimonadales</taxon>
        <taxon>Candidatus Saccharimonadaceae</taxon>
        <taxon>Candidatus Saccharimonas</taxon>
    </lineage>
</organism>
<dbReference type="KEGG" id="saal:L336_0256"/>
<evidence type="ECO:0000256" key="3">
    <source>
        <dbReference type="ARBA" id="ARBA00022722"/>
    </source>
</evidence>
<dbReference type="RefSeq" id="WP_015641415.1">
    <property type="nucleotide sequence ID" value="NC_021219.1"/>
</dbReference>
<dbReference type="NCBIfam" id="TIGR00250">
    <property type="entry name" value="RNAse_H_YqgF"/>
    <property type="match status" value="1"/>
</dbReference>
<comment type="similarity">
    <text evidence="5">Belongs to the YqgF HJR family.</text>
</comment>
<evidence type="ECO:0000259" key="6">
    <source>
        <dbReference type="SMART" id="SM00732"/>
    </source>
</evidence>
<feature type="domain" description="YqgF/RNase H-like" evidence="6">
    <location>
        <begin position="5"/>
        <end position="102"/>
    </location>
</feature>
<evidence type="ECO:0000256" key="1">
    <source>
        <dbReference type="ARBA" id="ARBA00022490"/>
    </source>
</evidence>
<dbReference type="EMBL" id="CP005957">
    <property type="protein sequence ID" value="AGL61965.1"/>
    <property type="molecule type" value="Genomic_DNA"/>
</dbReference>
<dbReference type="HAMAP" id="MF_00651">
    <property type="entry name" value="Nuclease_YqgF"/>
    <property type="match status" value="1"/>
</dbReference>
<proteinExistence type="inferred from homology"/>
<dbReference type="GO" id="GO:0005829">
    <property type="term" value="C:cytosol"/>
    <property type="evidence" value="ECO:0007669"/>
    <property type="project" value="TreeGrafter"/>
</dbReference>
<comment type="subcellular location">
    <subcellularLocation>
        <location evidence="5">Cytoplasm</location>
    </subcellularLocation>
</comment>
<dbReference type="PANTHER" id="PTHR33317:SF4">
    <property type="entry name" value="POLYNUCLEOTIDYL TRANSFERASE, RIBONUCLEASE H-LIKE SUPERFAMILY PROTEIN"/>
    <property type="match status" value="1"/>
</dbReference>